<gene>
    <name evidence="2" type="ORF">XCCB100_1017</name>
</gene>
<dbReference type="HOGENOM" id="CLU_2573043_0_0_6"/>
<proteinExistence type="predicted"/>
<dbReference type="Proteomes" id="UP000001188">
    <property type="component" value="Chromosome"/>
</dbReference>
<sequence>MERMVFTFFRGWFSGIADVLSARPWWYWPTPIPVKAPIEDSLEGDRTRSASAHPQRRTRARHQQRVRKEAGPDGLDPDENA</sequence>
<evidence type="ECO:0000313" key="3">
    <source>
        <dbReference type="Proteomes" id="UP000001188"/>
    </source>
</evidence>
<dbReference type="EMBL" id="AM920689">
    <property type="protein sequence ID" value="CAP50365.1"/>
    <property type="molecule type" value="Genomic_DNA"/>
</dbReference>
<evidence type="ECO:0000313" key="2">
    <source>
        <dbReference type="EMBL" id="CAP50365.1"/>
    </source>
</evidence>
<accession>B0RPI0</accession>
<dbReference type="KEGG" id="xca:xcc-b100_1017"/>
<name>B0RPI0_XANCB</name>
<evidence type="ECO:0000256" key="1">
    <source>
        <dbReference type="SAM" id="MobiDB-lite"/>
    </source>
</evidence>
<organism evidence="2 3">
    <name type="scientific">Xanthomonas campestris pv. campestris (strain B100)</name>
    <dbReference type="NCBI Taxonomy" id="509169"/>
    <lineage>
        <taxon>Bacteria</taxon>
        <taxon>Pseudomonadati</taxon>
        <taxon>Pseudomonadota</taxon>
        <taxon>Gammaproteobacteria</taxon>
        <taxon>Lysobacterales</taxon>
        <taxon>Lysobacteraceae</taxon>
        <taxon>Xanthomonas</taxon>
    </lineage>
</organism>
<feature type="region of interest" description="Disordered" evidence="1">
    <location>
        <begin position="38"/>
        <end position="81"/>
    </location>
</feature>
<feature type="compositionally biased region" description="Basic residues" evidence="1">
    <location>
        <begin position="54"/>
        <end position="65"/>
    </location>
</feature>
<protein>
    <submittedName>
        <fullName evidence="2">Uncharacterized protein</fullName>
    </submittedName>
</protein>
<reference evidence="2 3" key="1">
    <citation type="journal article" date="2008" name="J. Biotechnol.">
        <title>The genome of Xanthomonas campestris pv. campestris B100 and its use for the reconstruction of metabolic pathways involved in xanthan biosynthesis.</title>
        <authorList>
            <person name="Vorholter F.J."/>
            <person name="Schneiker S."/>
            <person name="Goesmann A."/>
            <person name="Krause L."/>
            <person name="Bekel T."/>
            <person name="Kaiser O."/>
            <person name="Linke B."/>
            <person name="Patschkowski T."/>
            <person name="Ruckert C."/>
            <person name="Schmid J."/>
            <person name="Sidhu V.K."/>
            <person name="Sieber V."/>
            <person name="Tauch A."/>
            <person name="Watt S.A."/>
            <person name="Weisshaar B."/>
            <person name="Becker A."/>
            <person name="Niehaus K."/>
            <person name="Puhler A."/>
        </authorList>
    </citation>
    <scope>NUCLEOTIDE SEQUENCE [LARGE SCALE GENOMIC DNA]</scope>
    <source>
        <strain evidence="2 3">B100</strain>
    </source>
</reference>
<dbReference type="AlphaFoldDB" id="B0RPI0"/>